<dbReference type="PANTHER" id="PTHR43341:SF9">
    <property type="entry name" value="DICARBOXYLIC AMINO ACID PERMEASE"/>
    <property type="match status" value="1"/>
</dbReference>
<evidence type="ECO:0000256" key="1">
    <source>
        <dbReference type="ARBA" id="ARBA00004141"/>
    </source>
</evidence>
<dbReference type="InterPro" id="IPR050524">
    <property type="entry name" value="APC_YAT"/>
</dbReference>
<keyword evidence="5 7" id="KW-1133">Transmembrane helix</keyword>
<keyword evidence="10" id="KW-1185">Reference proteome</keyword>
<feature type="transmembrane region" description="Helical" evidence="7">
    <location>
        <begin position="476"/>
        <end position="495"/>
    </location>
</feature>
<dbReference type="PIRSF" id="PIRSF006060">
    <property type="entry name" value="AA_transporter"/>
    <property type="match status" value="1"/>
</dbReference>
<evidence type="ECO:0000256" key="7">
    <source>
        <dbReference type="SAM" id="Phobius"/>
    </source>
</evidence>
<name>A0A9W9EUR5_9EURO</name>
<keyword evidence="6 7" id="KW-0472">Membrane</keyword>
<feature type="transmembrane region" description="Helical" evidence="7">
    <location>
        <begin position="271"/>
        <end position="289"/>
    </location>
</feature>
<keyword evidence="4" id="KW-0029">Amino-acid transport</keyword>
<accession>A0A9W9EUR5</accession>
<reference evidence="9" key="1">
    <citation type="submission" date="2022-11" db="EMBL/GenBank/DDBJ databases">
        <authorList>
            <person name="Petersen C."/>
        </authorList>
    </citation>
    <scope>NUCLEOTIDE SEQUENCE</scope>
    <source>
        <strain evidence="9">IBT 30069</strain>
    </source>
</reference>
<dbReference type="Pfam" id="PF00324">
    <property type="entry name" value="AA_permease"/>
    <property type="match status" value="1"/>
</dbReference>
<comment type="caution">
    <text evidence="9">The sequence shown here is derived from an EMBL/GenBank/DDBJ whole genome shotgun (WGS) entry which is preliminary data.</text>
</comment>
<evidence type="ECO:0000256" key="5">
    <source>
        <dbReference type="ARBA" id="ARBA00022989"/>
    </source>
</evidence>
<dbReference type="Proteomes" id="UP001149165">
    <property type="component" value="Unassembled WGS sequence"/>
</dbReference>
<feature type="transmembrane region" description="Helical" evidence="7">
    <location>
        <begin position="326"/>
        <end position="346"/>
    </location>
</feature>
<dbReference type="InterPro" id="IPR004841">
    <property type="entry name" value="AA-permease/SLC12A_dom"/>
</dbReference>
<feature type="transmembrane region" description="Helical" evidence="7">
    <location>
        <begin position="41"/>
        <end position="65"/>
    </location>
</feature>
<reference evidence="9" key="2">
    <citation type="journal article" date="2023" name="IMA Fungus">
        <title>Comparative genomic study of the Penicillium genus elucidates a diverse pangenome and 15 lateral gene transfer events.</title>
        <authorList>
            <person name="Petersen C."/>
            <person name="Sorensen T."/>
            <person name="Nielsen M.R."/>
            <person name="Sondergaard T.E."/>
            <person name="Sorensen J.L."/>
            <person name="Fitzpatrick D.A."/>
            <person name="Frisvad J.C."/>
            <person name="Nielsen K.L."/>
        </authorList>
    </citation>
    <scope>NUCLEOTIDE SEQUENCE</scope>
    <source>
        <strain evidence="9">IBT 30069</strain>
    </source>
</reference>
<feature type="transmembrane region" description="Helical" evidence="7">
    <location>
        <begin position="367"/>
        <end position="388"/>
    </location>
</feature>
<proteinExistence type="predicted"/>
<comment type="subcellular location">
    <subcellularLocation>
        <location evidence="1">Membrane</location>
        <topology evidence="1">Multi-pass membrane protein</topology>
    </subcellularLocation>
</comment>
<evidence type="ECO:0000256" key="3">
    <source>
        <dbReference type="ARBA" id="ARBA00022692"/>
    </source>
</evidence>
<keyword evidence="3 7" id="KW-0812">Transmembrane</keyword>
<dbReference type="InterPro" id="IPR004840">
    <property type="entry name" value="Amino_acid_permease_CS"/>
</dbReference>
<organism evidence="9 10">
    <name type="scientific">Penicillium angulare</name>
    <dbReference type="NCBI Taxonomy" id="116970"/>
    <lineage>
        <taxon>Eukaryota</taxon>
        <taxon>Fungi</taxon>
        <taxon>Dikarya</taxon>
        <taxon>Ascomycota</taxon>
        <taxon>Pezizomycotina</taxon>
        <taxon>Eurotiomycetes</taxon>
        <taxon>Eurotiomycetidae</taxon>
        <taxon>Eurotiales</taxon>
        <taxon>Aspergillaceae</taxon>
        <taxon>Penicillium</taxon>
    </lineage>
</organism>
<dbReference type="GO" id="GO:0015171">
    <property type="term" value="F:amino acid transmembrane transporter activity"/>
    <property type="evidence" value="ECO:0007669"/>
    <property type="project" value="TreeGrafter"/>
</dbReference>
<feature type="transmembrane region" description="Helical" evidence="7">
    <location>
        <begin position="443"/>
        <end position="464"/>
    </location>
</feature>
<feature type="transmembrane region" description="Helical" evidence="7">
    <location>
        <begin position="180"/>
        <end position="200"/>
    </location>
</feature>
<dbReference type="PROSITE" id="PS00218">
    <property type="entry name" value="AMINO_ACID_PERMEASE_1"/>
    <property type="match status" value="1"/>
</dbReference>
<dbReference type="OrthoDB" id="3900342at2759"/>
<evidence type="ECO:0000256" key="2">
    <source>
        <dbReference type="ARBA" id="ARBA00022448"/>
    </source>
</evidence>
<dbReference type="FunFam" id="1.20.1740.10:FF:000006">
    <property type="entry name" value="General amino acid permease"/>
    <property type="match status" value="1"/>
</dbReference>
<feature type="transmembrane region" description="Helical" evidence="7">
    <location>
        <begin position="400"/>
        <end position="423"/>
    </location>
</feature>
<gene>
    <name evidence="9" type="ORF">N7456_012038</name>
</gene>
<dbReference type="PANTHER" id="PTHR43341">
    <property type="entry name" value="AMINO ACID PERMEASE"/>
    <property type="match status" value="1"/>
</dbReference>
<dbReference type="Gene3D" id="1.20.1740.10">
    <property type="entry name" value="Amino acid/polyamine transporter I"/>
    <property type="match status" value="1"/>
</dbReference>
<evidence type="ECO:0000256" key="6">
    <source>
        <dbReference type="ARBA" id="ARBA00023136"/>
    </source>
</evidence>
<keyword evidence="2" id="KW-0813">Transport</keyword>
<dbReference type="AlphaFoldDB" id="A0A9W9EUR5"/>
<feature type="transmembrane region" description="Helical" evidence="7">
    <location>
        <begin position="149"/>
        <end position="168"/>
    </location>
</feature>
<feature type="transmembrane region" description="Helical" evidence="7">
    <location>
        <begin position="71"/>
        <end position="95"/>
    </location>
</feature>
<dbReference type="EMBL" id="JAPQKH010000007">
    <property type="protein sequence ID" value="KAJ5088422.1"/>
    <property type="molecule type" value="Genomic_DNA"/>
</dbReference>
<evidence type="ECO:0000313" key="10">
    <source>
        <dbReference type="Proteomes" id="UP001149165"/>
    </source>
</evidence>
<evidence type="ECO:0000259" key="8">
    <source>
        <dbReference type="Pfam" id="PF00324"/>
    </source>
</evidence>
<feature type="domain" description="Amino acid permease/ SLC12A" evidence="8">
    <location>
        <begin position="40"/>
        <end position="500"/>
    </location>
</feature>
<protein>
    <recommendedName>
        <fullName evidence="8">Amino acid permease/ SLC12A domain-containing protein</fullName>
    </recommendedName>
</protein>
<evidence type="ECO:0000313" key="9">
    <source>
        <dbReference type="EMBL" id="KAJ5088422.1"/>
    </source>
</evidence>
<feature type="transmembrane region" description="Helical" evidence="7">
    <location>
        <begin position="122"/>
        <end position="143"/>
    </location>
</feature>
<sequence length="518" mass="56349">MSTNFDEKENQDGCLSKLESNKVGEVITEDQLHRDFKPRHVMMFSIACSIGTGLVIGSGSALTAGGPGSLFLAYALVGIAVFFVMTSIGEMAAYLPMSKGFSGYGTRMVDPAFGFATGWNYFFKYLIAAPTNLTAAGLVVQYWRPDLNVAIWIAVFGIAVVSVNVLPVKNFGETEFWLGMIKVVVMFTVIIVCLVIALGGGPNHYRSGFSYWDPNAFKEYLVNGDKGRLLGWWACMCQACFAYTGTEVVGMTFGETPNPRKNIPKAVKQTFWRIGSFYVIGVLVLGMAVPSDDPRLLGATEASTSAAASPFVVAIRNAGISVLPDIINASLLVFTISAASSDIYCASRTLYSLAKDGQAPRIFAKTLDSGIPAWSVVASAVFIGLGFLNASKSTSVVFTYLVSLVTIFAVLNWVAILVSYLHFRRAVKAQSVPLNTMPYIGALQPYGAWYALFVSLLVIVFNGYDSFVHSFSATTFVLKYLGTALFVTNIGWWKLYRRTSYLKPKEVDLITVDITAQD</sequence>
<dbReference type="GO" id="GO:0016020">
    <property type="term" value="C:membrane"/>
    <property type="evidence" value="ECO:0007669"/>
    <property type="project" value="UniProtKB-SubCell"/>
</dbReference>
<evidence type="ECO:0000256" key="4">
    <source>
        <dbReference type="ARBA" id="ARBA00022970"/>
    </source>
</evidence>